<evidence type="ECO:0000256" key="1">
    <source>
        <dbReference type="SAM" id="MobiDB-lite"/>
    </source>
</evidence>
<dbReference type="EMBL" id="AYZM01000035">
    <property type="protein sequence ID" value="KRN26385.1"/>
    <property type="molecule type" value="Genomic_DNA"/>
</dbReference>
<feature type="compositionally biased region" description="Low complexity" evidence="1">
    <location>
        <begin position="1117"/>
        <end position="1145"/>
    </location>
</feature>
<keyword evidence="2" id="KW-0732">Signal</keyword>
<proteinExistence type="predicted"/>
<dbReference type="PATRIC" id="fig|1423804.4.peg.2356"/>
<dbReference type="AlphaFoldDB" id="A0A0R2FCW1"/>
<dbReference type="Proteomes" id="UP000051442">
    <property type="component" value="Unassembled WGS sequence"/>
</dbReference>
<keyword evidence="4" id="KW-1185">Reference proteome</keyword>
<evidence type="ECO:0000313" key="3">
    <source>
        <dbReference type="EMBL" id="KRN26385.1"/>
    </source>
</evidence>
<organism evidence="3 4">
    <name type="scientific">Secundilactobacillus similis DSM 23365 = JCM 2765</name>
    <dbReference type="NCBI Taxonomy" id="1423804"/>
    <lineage>
        <taxon>Bacteria</taxon>
        <taxon>Bacillati</taxon>
        <taxon>Bacillota</taxon>
        <taxon>Bacilli</taxon>
        <taxon>Lactobacillales</taxon>
        <taxon>Lactobacillaceae</taxon>
        <taxon>Secundilactobacillus</taxon>
    </lineage>
</organism>
<name>A0A0R2FCW1_9LACO</name>
<protein>
    <recommendedName>
        <fullName evidence="5">Gram-positive cocci surface proteins LPxTG domain-containing protein</fullName>
    </recommendedName>
</protein>
<evidence type="ECO:0000256" key="2">
    <source>
        <dbReference type="SAM" id="SignalP"/>
    </source>
</evidence>
<feature type="compositionally biased region" description="Polar residues" evidence="1">
    <location>
        <begin position="98"/>
        <end position="122"/>
    </location>
</feature>
<gene>
    <name evidence="3" type="ORF">FD14_GL002171</name>
</gene>
<dbReference type="OrthoDB" id="2299317at2"/>
<evidence type="ECO:0008006" key="5">
    <source>
        <dbReference type="Google" id="ProtNLM"/>
    </source>
</evidence>
<sequence length="1234" mass="130149">MTSTGFVKRLLISSAVLSGLFLVGAKQASADTVTDDTTATTSATTTTSNQLTGSTTLRTTTDSSTNSTPSATTTSDRSTTASSSETATSTETVTTPSNEASVVDTTVPSAEPTTTPDTNQPQSSTTTEASSSAVKSATTPTVSYKTARAAVNASVVQADLQLTPAVDTIQSGETATFDLNLAISGIDKTTTQQHIIIDLPTNFTLPADTDLTIDGVTPTLSETGTQLIYDFDTPTNGLSISKKYNFATDDQPILNGTKISMAASYFDGDQQLATSGPQTVTITTKPVYGVTNELIGVLPHDADGNLLIDENGNSTIDKTKMTGIAGDYLAYQIGISAPKQLLGQAYFDPDTPIDLVYLLPKGLSFDRIDTVTQSKATYKYGVDPNTGQTVIEFTIPAPTLAEQQAASDNLFADYFNLVAKIDADAPAGTELTTVSQLQATTIDGTTVMSDVAASTITTAMDLALPYIPTDGSQLYQYSWGPADGNGNLAGSKDNVDPQVTPDANLAYKVLTGPANFYGVFQSKMNPIIKYTVTYNVDPHLNVNDLKIYHLKSYLADNYYAPNITPKLNVYVRYQDETHFEEIPVYTQETINDSPILDMNALVDNERGVAQLQFDYTNIPVKFSTSMDFNMSPKAGYYGTVSNDFTVEEAGWTSMGWIDILYSKDGAYVQSLVPDSPSGTPLVKVGQEVHLVNGSQPIEPGSASDYREAYNRYMQPKTAEIVKPAENTPRVLNETLNFANQTNGFVSTGDNVLHVMVENNKASLQAFSDLKSLLILPAGVTYTGNDPEVTATVQTDGSTQLTINWTRTNLAPTNQNKLDLAVNIDAGLSLGTITPTLYSTVKEADTVTPGTIDPASASDVQAVADNDDLDADATTTTLFQLRKSFATTVDSHQIHAAATATNLAGDTGALVKVQAGQAAHFGLSLTPASDGALQDVTIIGTLPALNDTAILDSDVNRGTTMPVTLTGAITLPDGWQAATVTYALASDPTTYVTATNVPDFGQVIGFKITYNGDNYLPSDVQQLAIPVKVDAKAMLGQTAYISYRISANGLNPTEGLKAGLQVDLGPAGIPGGGIWVKTQVPEGVFVTPEDYYDNTKPPTDPVGPAEPTTPVTPPTTPTAPTGTPTEPTITDETPANTIATPTTPAAQDNTTVEEAQPAQAANTTSSTAASVQSATVAISTTANDPRQSSATTTTNSATLPQTDDATQTSATTSLLGLLFATLLSLFGLGHRRRHE</sequence>
<dbReference type="RefSeq" id="WP_057151627.1">
    <property type="nucleotide sequence ID" value="NZ_AYZM01000035.1"/>
</dbReference>
<feature type="compositionally biased region" description="Low complexity" evidence="1">
    <location>
        <begin position="29"/>
        <end position="97"/>
    </location>
</feature>
<feature type="region of interest" description="Disordered" evidence="1">
    <location>
        <begin position="29"/>
        <end position="137"/>
    </location>
</feature>
<feature type="signal peptide" evidence="2">
    <location>
        <begin position="1"/>
        <end position="30"/>
    </location>
</feature>
<feature type="compositionally biased region" description="Low complexity" evidence="1">
    <location>
        <begin position="123"/>
        <end position="137"/>
    </location>
</feature>
<feature type="chain" id="PRO_5006416931" description="Gram-positive cocci surface proteins LPxTG domain-containing protein" evidence="2">
    <location>
        <begin position="31"/>
        <end position="1234"/>
    </location>
</feature>
<dbReference type="STRING" id="1423804.FD14_GL002171"/>
<reference evidence="3 4" key="1">
    <citation type="journal article" date="2015" name="Genome Announc.">
        <title>Expanding the biotechnology potential of lactobacilli through comparative genomics of 213 strains and associated genera.</title>
        <authorList>
            <person name="Sun Z."/>
            <person name="Harris H.M."/>
            <person name="McCann A."/>
            <person name="Guo C."/>
            <person name="Argimon S."/>
            <person name="Zhang W."/>
            <person name="Yang X."/>
            <person name="Jeffery I.B."/>
            <person name="Cooney J.C."/>
            <person name="Kagawa T.F."/>
            <person name="Liu W."/>
            <person name="Song Y."/>
            <person name="Salvetti E."/>
            <person name="Wrobel A."/>
            <person name="Rasinkangas P."/>
            <person name="Parkhill J."/>
            <person name="Rea M.C."/>
            <person name="O'Sullivan O."/>
            <person name="Ritari J."/>
            <person name="Douillard F.P."/>
            <person name="Paul Ross R."/>
            <person name="Yang R."/>
            <person name="Briner A.E."/>
            <person name="Felis G.E."/>
            <person name="de Vos W.M."/>
            <person name="Barrangou R."/>
            <person name="Klaenhammer T.R."/>
            <person name="Caufield P.W."/>
            <person name="Cui Y."/>
            <person name="Zhang H."/>
            <person name="O'Toole P.W."/>
        </authorList>
    </citation>
    <scope>NUCLEOTIDE SEQUENCE [LARGE SCALE GENOMIC DNA]</scope>
    <source>
        <strain evidence="3 4">DSM 23365</strain>
    </source>
</reference>
<evidence type="ECO:0000313" key="4">
    <source>
        <dbReference type="Proteomes" id="UP000051442"/>
    </source>
</evidence>
<feature type="compositionally biased region" description="Low complexity" evidence="1">
    <location>
        <begin position="1154"/>
        <end position="1203"/>
    </location>
</feature>
<comment type="caution">
    <text evidence="3">The sequence shown here is derived from an EMBL/GenBank/DDBJ whole genome shotgun (WGS) entry which is preliminary data.</text>
</comment>
<accession>A0A0R2FCW1</accession>
<feature type="region of interest" description="Disordered" evidence="1">
    <location>
        <begin position="1087"/>
        <end position="1203"/>
    </location>
</feature>